<dbReference type="InterPro" id="IPR051500">
    <property type="entry name" value="cTAGE_MIA/OTOR"/>
</dbReference>
<accession>A0A6J3HGS5</accession>
<dbReference type="RefSeq" id="XP_032129703.1">
    <property type="nucleotide sequence ID" value="XM_032273812.1"/>
</dbReference>
<protein>
    <submittedName>
        <fullName evidence="5">Transport and Golgi organization protein 1 homolog</fullName>
    </submittedName>
</protein>
<dbReference type="PANTHER" id="PTHR23158">
    <property type="entry name" value="MELANOMA INHIBITORY ACTIVITY-RELATED"/>
    <property type="match status" value="1"/>
</dbReference>
<dbReference type="GO" id="GO:0070971">
    <property type="term" value="C:endoplasmic reticulum exit site"/>
    <property type="evidence" value="ECO:0007669"/>
    <property type="project" value="TreeGrafter"/>
</dbReference>
<organism evidence="4 5">
    <name type="scientific">Sapajus apella</name>
    <name type="common">Brown-capped capuchin</name>
    <name type="synonym">Cebus apella</name>
    <dbReference type="NCBI Taxonomy" id="9515"/>
    <lineage>
        <taxon>Eukaryota</taxon>
        <taxon>Metazoa</taxon>
        <taxon>Chordata</taxon>
        <taxon>Craniata</taxon>
        <taxon>Vertebrata</taxon>
        <taxon>Euteleostomi</taxon>
        <taxon>Mammalia</taxon>
        <taxon>Eutheria</taxon>
        <taxon>Euarchontoglires</taxon>
        <taxon>Primates</taxon>
        <taxon>Haplorrhini</taxon>
        <taxon>Platyrrhini</taxon>
        <taxon>Cebidae</taxon>
        <taxon>Cebinae</taxon>
        <taxon>Sapajus</taxon>
    </lineage>
</organism>
<dbReference type="PANTHER" id="PTHR23158:SF54">
    <property type="entry name" value="TRANSPORT AND GOLGI ORGANIZATION PROTEIN 1 HOMOLOG"/>
    <property type="match status" value="1"/>
</dbReference>
<feature type="coiled-coil region" evidence="2">
    <location>
        <begin position="4"/>
        <end position="38"/>
    </location>
</feature>
<dbReference type="GeneID" id="116548265"/>
<evidence type="ECO:0000256" key="3">
    <source>
        <dbReference type="SAM" id="MobiDB-lite"/>
    </source>
</evidence>
<feature type="region of interest" description="Disordered" evidence="3">
    <location>
        <begin position="69"/>
        <end position="89"/>
    </location>
</feature>
<name>A0A6J3HGS5_SAPAP</name>
<reference evidence="5" key="1">
    <citation type="submission" date="2025-08" db="UniProtKB">
        <authorList>
            <consortium name="RefSeq"/>
        </authorList>
    </citation>
    <scope>IDENTIFICATION</scope>
    <source>
        <tissue evidence="5">Blood</tissue>
    </source>
</reference>
<evidence type="ECO:0000313" key="4">
    <source>
        <dbReference type="Proteomes" id="UP000504640"/>
    </source>
</evidence>
<dbReference type="AlphaFoldDB" id="A0A6J3HGS5"/>
<keyword evidence="1 2" id="KW-0175">Coiled coil</keyword>
<dbReference type="GO" id="GO:0035459">
    <property type="term" value="P:vesicle cargo loading"/>
    <property type="evidence" value="ECO:0007669"/>
    <property type="project" value="TreeGrafter"/>
</dbReference>
<evidence type="ECO:0000313" key="5">
    <source>
        <dbReference type="RefSeq" id="XP_032129703.1"/>
    </source>
</evidence>
<dbReference type="GO" id="GO:0005789">
    <property type="term" value="C:endoplasmic reticulum membrane"/>
    <property type="evidence" value="ECO:0007669"/>
    <property type="project" value="TreeGrafter"/>
</dbReference>
<dbReference type="Proteomes" id="UP000504640">
    <property type="component" value="Unplaced"/>
</dbReference>
<evidence type="ECO:0000256" key="1">
    <source>
        <dbReference type="ARBA" id="ARBA00023054"/>
    </source>
</evidence>
<proteinExistence type="predicted"/>
<evidence type="ECO:0000256" key="2">
    <source>
        <dbReference type="SAM" id="Coils"/>
    </source>
</evidence>
<dbReference type="GO" id="GO:0006888">
    <property type="term" value="P:endoplasmic reticulum to Golgi vesicle-mediated transport"/>
    <property type="evidence" value="ECO:0007669"/>
    <property type="project" value="TreeGrafter"/>
</dbReference>
<sequence>MKENTELVQKLSNYEQKIEESKKHIQETRKQNMVLSDKAIKFKDKIKTLEKNKEILGDTAKNLRVMLESEREQNVKNQDLGKTEKPAFT</sequence>
<gene>
    <name evidence="5" type="primary">LOC116548265</name>
</gene>
<keyword evidence="4" id="KW-1185">Reference proteome</keyword>
<dbReference type="GO" id="GO:0009306">
    <property type="term" value="P:protein secretion"/>
    <property type="evidence" value="ECO:0007669"/>
    <property type="project" value="TreeGrafter"/>
</dbReference>